<proteinExistence type="predicted"/>
<evidence type="ECO:0000313" key="3">
    <source>
        <dbReference type="Proteomes" id="UP000075766"/>
    </source>
</evidence>
<protein>
    <submittedName>
        <fullName evidence="2">Spermidine synthase</fullName>
    </submittedName>
</protein>
<feature type="transmembrane region" description="Helical" evidence="1">
    <location>
        <begin position="66"/>
        <end position="85"/>
    </location>
</feature>
<comment type="caution">
    <text evidence="2">The sequence shown here is derived from an EMBL/GenBank/DDBJ whole genome shotgun (WGS) entry which is preliminary data.</text>
</comment>
<gene>
    <name evidence="2" type="ORF">AY586_00910</name>
</gene>
<evidence type="ECO:0000313" key="2">
    <source>
        <dbReference type="EMBL" id="KXX65439.1"/>
    </source>
</evidence>
<organism evidence="2 3">
    <name type="scientific">Marichromatium gracile</name>
    <name type="common">Chromatium gracile</name>
    <dbReference type="NCBI Taxonomy" id="1048"/>
    <lineage>
        <taxon>Bacteria</taxon>
        <taxon>Pseudomonadati</taxon>
        <taxon>Pseudomonadota</taxon>
        <taxon>Gammaproteobacteria</taxon>
        <taxon>Chromatiales</taxon>
        <taxon>Chromatiaceae</taxon>
        <taxon>Marichromatium</taxon>
    </lineage>
</organism>
<feature type="transmembrane region" description="Helical" evidence="1">
    <location>
        <begin position="124"/>
        <end position="143"/>
    </location>
</feature>
<feature type="transmembrane region" description="Helical" evidence="1">
    <location>
        <begin position="34"/>
        <end position="54"/>
    </location>
</feature>
<keyword evidence="1" id="KW-1133">Transmembrane helix</keyword>
<evidence type="ECO:0000256" key="1">
    <source>
        <dbReference type="SAM" id="Phobius"/>
    </source>
</evidence>
<feature type="transmembrane region" description="Helical" evidence="1">
    <location>
        <begin position="91"/>
        <end position="112"/>
    </location>
</feature>
<sequence length="254" mass="24930">MQHRDKVTAIFMGLFVWGFAGALFGALFAGLHQLLIGLGVAGWLPLLIAATIAATTTSAFYSAMPVALAGAMAGVLASIAYLIATGHQVELPLIAGLAGLAGVLAGGFYAWAISSGARPLAQTFSGLLAGLLAGAVLALLLGLSGIEVGMFTLAAGVVALVGSIYQFSVRRLAHAADWLPGGLSAPVVAGLIAAVVGASVWIVGGTTAGLHVAPGAAFEAILAEVPAGLLGGALGGALTGLLLESLGIDLQAIA</sequence>
<keyword evidence="3" id="KW-1185">Reference proteome</keyword>
<name>A0ABR5VID5_MARGR</name>
<feature type="transmembrane region" description="Helical" evidence="1">
    <location>
        <begin position="216"/>
        <end position="243"/>
    </location>
</feature>
<accession>A0ABR5VID5</accession>
<reference evidence="2 3" key="1">
    <citation type="submission" date="2016-02" db="EMBL/GenBank/DDBJ databases">
        <title>Genome sequence of Marichromatium gracile YL-28, a purple sulfur bacterium.</title>
        <authorList>
            <person name="Zhao C."/>
            <person name="Hong X."/>
            <person name="Chen S."/>
            <person name="Yang S."/>
        </authorList>
    </citation>
    <scope>NUCLEOTIDE SEQUENCE [LARGE SCALE GENOMIC DNA]</scope>
    <source>
        <strain evidence="2 3">YL28</strain>
    </source>
</reference>
<keyword evidence="1" id="KW-0812">Transmembrane</keyword>
<keyword evidence="1" id="KW-0472">Membrane</keyword>
<dbReference type="Proteomes" id="UP000075766">
    <property type="component" value="Unassembled WGS sequence"/>
</dbReference>
<feature type="transmembrane region" description="Helical" evidence="1">
    <location>
        <begin position="7"/>
        <end position="28"/>
    </location>
</feature>
<dbReference type="RefSeq" id="WP_062273116.1">
    <property type="nucleotide sequence ID" value="NZ_LSYU01000033.1"/>
</dbReference>
<dbReference type="EMBL" id="LSYU01000033">
    <property type="protein sequence ID" value="KXX65439.1"/>
    <property type="molecule type" value="Genomic_DNA"/>
</dbReference>
<feature type="transmembrane region" description="Helical" evidence="1">
    <location>
        <begin position="149"/>
        <end position="169"/>
    </location>
</feature>
<feature type="transmembrane region" description="Helical" evidence="1">
    <location>
        <begin position="181"/>
        <end position="204"/>
    </location>
</feature>